<dbReference type="Proteomes" id="UP000317209">
    <property type="component" value="Unassembled WGS sequence"/>
</dbReference>
<gene>
    <name evidence="1" type="ORF">FB560_0759</name>
</gene>
<organism evidence="1 2">
    <name type="scientific">Microbacterium saperdae</name>
    <dbReference type="NCBI Taxonomy" id="69368"/>
    <lineage>
        <taxon>Bacteria</taxon>
        <taxon>Bacillati</taxon>
        <taxon>Actinomycetota</taxon>
        <taxon>Actinomycetes</taxon>
        <taxon>Micrococcales</taxon>
        <taxon>Microbacteriaceae</taxon>
        <taxon>Microbacterium</taxon>
    </lineage>
</organism>
<keyword evidence="2" id="KW-1185">Reference proteome</keyword>
<accession>A0A543BJZ8</accession>
<dbReference type="AlphaFoldDB" id="A0A543BJZ8"/>
<protein>
    <submittedName>
        <fullName evidence="1">Uncharacterized protein</fullName>
    </submittedName>
</protein>
<sequence length="60" mass="6177">MVRMFGIRAISLSRLCDNGIRLTHSPESGAKLPVNARGVSASAYGGVGHVAQPALAASQE</sequence>
<name>A0A543BJZ8_9MICO</name>
<reference evidence="1 2" key="1">
    <citation type="submission" date="2019-06" db="EMBL/GenBank/DDBJ databases">
        <title>Sequencing the genomes of 1000 actinobacteria strains.</title>
        <authorList>
            <person name="Klenk H.-P."/>
        </authorList>
    </citation>
    <scope>NUCLEOTIDE SEQUENCE [LARGE SCALE GENOMIC DNA]</scope>
    <source>
        <strain evidence="1 2">DSM 20169</strain>
    </source>
</reference>
<proteinExistence type="predicted"/>
<comment type="caution">
    <text evidence="1">The sequence shown here is derived from an EMBL/GenBank/DDBJ whole genome shotgun (WGS) entry which is preliminary data.</text>
</comment>
<dbReference type="EMBL" id="VFOX01000001">
    <property type="protein sequence ID" value="TQL85157.1"/>
    <property type="molecule type" value="Genomic_DNA"/>
</dbReference>
<evidence type="ECO:0000313" key="2">
    <source>
        <dbReference type="Proteomes" id="UP000317209"/>
    </source>
</evidence>
<evidence type="ECO:0000313" key="1">
    <source>
        <dbReference type="EMBL" id="TQL85157.1"/>
    </source>
</evidence>